<evidence type="ECO:0000313" key="2">
    <source>
        <dbReference type="EMBL" id="KAF4659500.1"/>
    </source>
</evidence>
<protein>
    <submittedName>
        <fullName evidence="2">Uncharacterized protein</fullName>
    </submittedName>
</protein>
<dbReference type="EMBL" id="JABANN010000427">
    <property type="protein sequence ID" value="KAF4659500.1"/>
    <property type="molecule type" value="Genomic_DNA"/>
</dbReference>
<comment type="caution">
    <text evidence="2">The sequence shown here is derived from an EMBL/GenBank/DDBJ whole genome shotgun (WGS) entry which is preliminary data.</text>
</comment>
<dbReference type="Proteomes" id="UP000572268">
    <property type="component" value="Unassembled WGS sequence"/>
</dbReference>
<feature type="compositionally biased region" description="Basic residues" evidence="1">
    <location>
        <begin position="22"/>
        <end position="33"/>
    </location>
</feature>
<organism evidence="2 3">
    <name type="scientific">Perkinsus olseni</name>
    <name type="common">Perkinsus atlanticus</name>
    <dbReference type="NCBI Taxonomy" id="32597"/>
    <lineage>
        <taxon>Eukaryota</taxon>
        <taxon>Sar</taxon>
        <taxon>Alveolata</taxon>
        <taxon>Perkinsozoa</taxon>
        <taxon>Perkinsea</taxon>
        <taxon>Perkinsida</taxon>
        <taxon>Perkinsidae</taxon>
        <taxon>Perkinsus</taxon>
    </lineage>
</organism>
<evidence type="ECO:0000256" key="1">
    <source>
        <dbReference type="SAM" id="MobiDB-lite"/>
    </source>
</evidence>
<dbReference type="AlphaFoldDB" id="A0A7J6LKF8"/>
<feature type="compositionally biased region" description="Polar residues" evidence="1">
    <location>
        <begin position="1"/>
        <end position="12"/>
    </location>
</feature>
<proteinExistence type="predicted"/>
<accession>A0A7J6LKF8</accession>
<gene>
    <name evidence="2" type="ORF">FOL46_006566</name>
</gene>
<evidence type="ECO:0000313" key="3">
    <source>
        <dbReference type="Proteomes" id="UP000572268"/>
    </source>
</evidence>
<sequence length="876" mass="96228">MNMRFPSNTTVQAADDRDQHSPSRRPRVAHRPSYRYVGGRSSSASSVGGIRLPTVPETSPVVMPDIRTRHAGICDDDCLVDESDIRMMVRRCMGGRIRAVGSPMVSLRRLASSSTAEGPGFAAYVEAIKARKLTDEMAMELTSALRSEERTGADPTGACLAAAMEGLSGRWDCPNVKFTQYLGVVRSTSQIPRLFLATELPDIEAESMASITKVVTLEEVKSILQRLLKKDGTQLTMEAADSPAQLDERGPDRWFFAVSPYAVLEAVRAVVFLHHNRVKVTDSMLGVVLTAHQSALAAVVNGDISKKEYLEELAESMKVMKYFSENKVAREGFLPYYQRAVSAITRSGYYGEGLVEVLLRVGRLLRLRTFTRIMRSYRERFSTVPPSELAVFPQLLERFDVRDSHYFESFLVHGVCGQLSAFTVDDVRTLLRSLLAYRCPFPTEPEPYLRFLKRVSNMSSQLGALTLATVLAGSSSALRNSEIARVEALDCIREIAGQLIVQLDSTDSLPDPLVVLKGLVKCYALMADHEGARRLLTRALTEINDSLTAGSEETGRRHLRDEEMANLLECIGLSYDVEPELTTKICRALAPAVAASPKGHRVRCMKIFAEVAPPELAMVMVAELDESKVLEGLRESQLPSVASVWMGLLALTTGQDSRLSRLAEFVSDNENSSLGDLCRAWAALGGCDYTIVESATKGLTEAIKSKLTRELEPRHLRLIYGSLSHPKALKDLSAGLVFEAASYNLSTKCALYAAISGLHDTVGATEVVRLIVKQLKALSSQTTTPRLLDELYEATVHLSVGNMGGLMEDHKGLTARVLRQYARAITDFAPKRRKRSITPGGAMFAVAGASHKQTRRLAAAVTARRGRKDEHVKISA</sequence>
<feature type="region of interest" description="Disordered" evidence="1">
    <location>
        <begin position="1"/>
        <end position="56"/>
    </location>
</feature>
<reference evidence="2 3" key="1">
    <citation type="submission" date="2020-04" db="EMBL/GenBank/DDBJ databases">
        <title>Perkinsus olseni comparative genomics.</title>
        <authorList>
            <person name="Bogema D.R."/>
        </authorList>
    </citation>
    <scope>NUCLEOTIDE SEQUENCE [LARGE SCALE GENOMIC DNA]</scope>
    <source>
        <strain evidence="2">ATCC PRA-31</strain>
    </source>
</reference>
<feature type="compositionally biased region" description="Low complexity" evidence="1">
    <location>
        <begin position="34"/>
        <end position="49"/>
    </location>
</feature>
<name>A0A7J6LKF8_PEROL</name>